<reference evidence="1" key="1">
    <citation type="submission" date="2023-06" db="EMBL/GenBank/DDBJ databases">
        <title>Complete Genome of Candidatus Phytoplasma asteris M8.</title>
        <authorList>
            <person name="Toth R."/>
            <person name="Ilic A.-M."/>
            <person name="Huettel B."/>
            <person name="Duduk B."/>
            <person name="Kube M."/>
        </authorList>
    </citation>
    <scope>NUCLEOTIDE SEQUENCE [LARGE SCALE GENOMIC DNA]</scope>
    <source>
        <strain evidence="1">M8</strain>
    </source>
</reference>
<dbReference type="EMBL" id="CP128414">
    <property type="protein sequence ID" value="WZX02563.1"/>
    <property type="molecule type" value="Genomic_DNA"/>
</dbReference>
<gene>
    <name evidence="1" type="ORF">QN326_05890</name>
</gene>
<name>A0ABZ3CGN3_9MOLU</name>
<evidence type="ECO:0000313" key="1">
    <source>
        <dbReference type="EMBL" id="WZX02563.1"/>
    </source>
</evidence>
<proteinExistence type="predicted"/>
<accession>A0ABZ3CGN3</accession>
<protein>
    <submittedName>
        <fullName evidence="1">Uncharacterized protein</fullName>
    </submittedName>
</protein>
<keyword evidence="2" id="KW-1185">Reference proteome</keyword>
<sequence length="41" mass="4964">MSFTLIKIFKRFYFLRIHQKTFFSSFLSKTLDNSVILCDNI</sequence>
<dbReference type="Proteomes" id="UP001483898">
    <property type="component" value="Chromosome"/>
</dbReference>
<organism evidence="1 2">
    <name type="scientific">Candidatus Phytoplasma asteris</name>
    <dbReference type="NCBI Taxonomy" id="85620"/>
    <lineage>
        <taxon>Bacteria</taxon>
        <taxon>Bacillati</taxon>
        <taxon>Mycoplasmatota</taxon>
        <taxon>Mollicutes</taxon>
        <taxon>Acholeplasmatales</taxon>
        <taxon>Acholeplasmataceae</taxon>
        <taxon>Candidatus Phytoplasma</taxon>
        <taxon>16SrI (Aster yellows group)</taxon>
    </lineage>
</organism>
<evidence type="ECO:0000313" key="2">
    <source>
        <dbReference type="Proteomes" id="UP001483898"/>
    </source>
</evidence>